<keyword evidence="1" id="KW-0596">Phosphopantetheine</keyword>
<evidence type="ECO:0000313" key="6">
    <source>
        <dbReference type="EMBL" id="EKM51198.1"/>
    </source>
</evidence>
<dbReference type="OrthoDB" id="429813at2759"/>
<dbReference type="Gene3D" id="3.40.50.12780">
    <property type="entry name" value="N-terminal domain of ligase-like"/>
    <property type="match status" value="1"/>
</dbReference>
<dbReference type="Pfam" id="PF07993">
    <property type="entry name" value="NAD_binding_4"/>
    <property type="match status" value="1"/>
</dbReference>
<dbReference type="InterPro" id="IPR051414">
    <property type="entry name" value="Adenylate-forming_Reductase"/>
</dbReference>
<dbReference type="AlphaFoldDB" id="K5VIT4"/>
<dbReference type="HOGENOM" id="CLU_002220_1_0_1"/>
<accession>K5VIT4</accession>
<dbReference type="SUPFAM" id="SSF51735">
    <property type="entry name" value="NAD(P)-binding Rossmann-fold domains"/>
    <property type="match status" value="1"/>
</dbReference>
<dbReference type="PANTHER" id="PTHR43439:SF2">
    <property type="entry name" value="ENZYME, PUTATIVE (JCVI)-RELATED"/>
    <property type="match status" value="1"/>
</dbReference>
<dbReference type="InParanoid" id="K5VIT4"/>
<dbReference type="RefSeq" id="XP_007400350.1">
    <property type="nucleotide sequence ID" value="XM_007400288.1"/>
</dbReference>
<dbReference type="Pfam" id="PF23562">
    <property type="entry name" value="AMP-binding_C_3"/>
    <property type="match status" value="1"/>
</dbReference>
<dbReference type="PANTHER" id="PTHR43439">
    <property type="entry name" value="PHENYLACETATE-COENZYME A LIGASE"/>
    <property type="match status" value="1"/>
</dbReference>
<dbReference type="KEGG" id="pco:PHACADRAFT_103930"/>
<evidence type="ECO:0000259" key="4">
    <source>
        <dbReference type="Pfam" id="PF00501"/>
    </source>
</evidence>
<keyword evidence="3" id="KW-0472">Membrane</keyword>
<evidence type="ECO:0000256" key="2">
    <source>
        <dbReference type="ARBA" id="ARBA00022553"/>
    </source>
</evidence>
<reference evidence="6 7" key="1">
    <citation type="journal article" date="2012" name="BMC Genomics">
        <title>Comparative genomics of the white-rot fungi, Phanerochaete carnosa and P. chrysosporium, to elucidate the genetic basis of the distinct wood types they colonize.</title>
        <authorList>
            <person name="Suzuki H."/>
            <person name="MacDonald J."/>
            <person name="Syed K."/>
            <person name="Salamov A."/>
            <person name="Hori C."/>
            <person name="Aerts A."/>
            <person name="Henrissat B."/>
            <person name="Wiebenga A."/>
            <person name="vanKuyk P.A."/>
            <person name="Barry K."/>
            <person name="Lindquist E."/>
            <person name="LaButti K."/>
            <person name="Lapidus A."/>
            <person name="Lucas S."/>
            <person name="Coutinho P."/>
            <person name="Gong Y."/>
            <person name="Samejima M."/>
            <person name="Mahadevan R."/>
            <person name="Abou-Zaid M."/>
            <person name="de Vries R.P."/>
            <person name="Igarashi K."/>
            <person name="Yadav J.S."/>
            <person name="Grigoriev I.V."/>
            <person name="Master E.R."/>
        </authorList>
    </citation>
    <scope>NUCLEOTIDE SEQUENCE [LARGE SCALE GENOMIC DNA]</scope>
    <source>
        <strain evidence="6 7">HHB-10118-sp</strain>
    </source>
</reference>
<evidence type="ECO:0008006" key="8">
    <source>
        <dbReference type="Google" id="ProtNLM"/>
    </source>
</evidence>
<dbReference type="STRING" id="650164.K5VIT4"/>
<dbReference type="InterPro" id="IPR036291">
    <property type="entry name" value="NAD(P)-bd_dom_sf"/>
</dbReference>
<dbReference type="Pfam" id="PF00501">
    <property type="entry name" value="AMP-binding"/>
    <property type="match status" value="1"/>
</dbReference>
<organism evidence="6 7">
    <name type="scientific">Phanerochaete carnosa (strain HHB-10118-sp)</name>
    <name type="common">White-rot fungus</name>
    <name type="synonym">Peniophora carnosa</name>
    <dbReference type="NCBI Taxonomy" id="650164"/>
    <lineage>
        <taxon>Eukaryota</taxon>
        <taxon>Fungi</taxon>
        <taxon>Dikarya</taxon>
        <taxon>Basidiomycota</taxon>
        <taxon>Agaricomycotina</taxon>
        <taxon>Agaricomycetes</taxon>
        <taxon>Polyporales</taxon>
        <taxon>Phanerochaetaceae</taxon>
        <taxon>Phanerochaete</taxon>
    </lineage>
</organism>
<gene>
    <name evidence="6" type="ORF">PHACADRAFT_103930</name>
</gene>
<evidence type="ECO:0000313" key="7">
    <source>
        <dbReference type="Proteomes" id="UP000008370"/>
    </source>
</evidence>
<feature type="transmembrane region" description="Helical" evidence="3">
    <location>
        <begin position="256"/>
        <end position="280"/>
    </location>
</feature>
<proteinExistence type="predicted"/>
<dbReference type="SUPFAM" id="SSF56801">
    <property type="entry name" value="Acetyl-CoA synthetase-like"/>
    <property type="match status" value="1"/>
</dbReference>
<dbReference type="GeneID" id="18907286"/>
<keyword evidence="3" id="KW-1133">Transmembrane helix</keyword>
<dbReference type="InterPro" id="IPR013120">
    <property type="entry name" value="FAR_NAD-bd"/>
</dbReference>
<dbReference type="EMBL" id="JH930477">
    <property type="protein sequence ID" value="EKM51198.1"/>
    <property type="molecule type" value="Genomic_DNA"/>
</dbReference>
<feature type="domain" description="AMP-dependent synthetase/ligase" evidence="4">
    <location>
        <begin position="35"/>
        <end position="369"/>
    </location>
</feature>
<feature type="domain" description="Thioester reductase (TE)" evidence="5">
    <location>
        <begin position="727"/>
        <end position="937"/>
    </location>
</feature>
<evidence type="ECO:0000259" key="5">
    <source>
        <dbReference type="Pfam" id="PF07993"/>
    </source>
</evidence>
<dbReference type="Proteomes" id="UP000008370">
    <property type="component" value="Unassembled WGS sequence"/>
</dbReference>
<dbReference type="InterPro" id="IPR042099">
    <property type="entry name" value="ANL_N_sf"/>
</dbReference>
<dbReference type="InterPro" id="IPR000873">
    <property type="entry name" value="AMP-dep_synth/lig_dom"/>
</dbReference>
<sequence>MRLPHAPIPEHTHGQSCKTFKVPPLDGSLSIAQQFDWQAEHSPHHPLLEYIDDDGSLMSINFSTAQYAVHRGARIVLDALKEAGISKEKPVVAVVSAADPLTYATMDLALFRTGYVPFLISSRNSAAAIAHLLKKVKVDHVLLGREPVMQDVYAEAVKIMKAGGETIPSDSPMPLWDELYAGERDKSELLPPIETYNFKDAGVVLHSSGKSRSLALRSTAFPKPITFRQWNMTVLTRWPYYHERDMIGMRLSCHTIAMFHGMGIAAIGWAIGCGLVLTGFKPQFPARQAAPDDILRGAMATKSDLLFCVPAMIEASAAWCKIPEQVEWIAQTQGVIYGGGPLAKDVGDLLASKGVDIFTLYGITEYGIINEILPRACPSRYTLRNGMDWAYFAFSPCCGTHFVPLDDGGSQLILAANEYQVPTVLNTMVDGVPAFDTNDILIPHPTRKGLWKVGGRSDEQIMHSTGEKTNPAPLGEYPMLHQDPHIQSAVIFGRGKFNPGVLIDPKLQYKFDVNDEEKLAEFRNAIWPTVEKVNDFAPQHSRLFKEMIIVSSPAKPFTYTAKGTPRRPAIINEYQPEIEALYATVDETTQAHLLPPRSWTLPHAIEFVRSTVQEVMTRYVLDTDDLFQKGCDSLQATWIRNSILHALRQTTRVNSRAVPSNFVYQNSSISRLAQYVSSLAGTETPSDDIVDGKQRIAAMHAMVQKYSKDLPRHTPKADRPAESVVLVTGTTSSMGAALLAAFVDDPKVCKIYAVNRKGLQSLEERQKHVLAERGYDAERIVKSRKVAFIDTDTSSDKLGLQNNIYEEVRSSITHILPTAWPVNFKLPLSFFDSSVRSLRNLVDLSLASSFSPPPQLLFVSSIGMLAHAGRSHPVPEEPVDASIALANGYTESKWVAETLLNNISDNLAKAGTPLRTVVVRLGQITGSSGNGAWNTAEHYFACCRVALSASLRA</sequence>
<evidence type="ECO:0000256" key="1">
    <source>
        <dbReference type="ARBA" id="ARBA00022450"/>
    </source>
</evidence>
<keyword evidence="7" id="KW-1185">Reference proteome</keyword>
<evidence type="ECO:0000256" key="3">
    <source>
        <dbReference type="SAM" id="Phobius"/>
    </source>
</evidence>
<name>K5VIT4_PHACS</name>
<keyword evidence="3" id="KW-0812">Transmembrane</keyword>
<keyword evidence="2" id="KW-0597">Phosphoprotein</keyword>
<dbReference type="Gene3D" id="3.40.50.720">
    <property type="entry name" value="NAD(P)-binding Rossmann-like Domain"/>
    <property type="match status" value="1"/>
</dbReference>
<protein>
    <recommendedName>
        <fullName evidence="8">Polyketide synthase phosphopantetheine-binding domain-containing protein</fullName>
    </recommendedName>
</protein>